<evidence type="ECO:0000313" key="1">
    <source>
        <dbReference type="EMBL" id="KKL49201.1"/>
    </source>
</evidence>
<feature type="non-terminal residue" evidence="1">
    <location>
        <position position="1"/>
    </location>
</feature>
<name>A0A0F9D671_9ZZZZ</name>
<gene>
    <name evidence="1" type="ORF">LCGC14_2317870</name>
</gene>
<organism evidence="1">
    <name type="scientific">marine sediment metagenome</name>
    <dbReference type="NCBI Taxonomy" id="412755"/>
    <lineage>
        <taxon>unclassified sequences</taxon>
        <taxon>metagenomes</taxon>
        <taxon>ecological metagenomes</taxon>
    </lineage>
</organism>
<dbReference type="EMBL" id="LAZR01033044">
    <property type="protein sequence ID" value="KKL49201.1"/>
    <property type="molecule type" value="Genomic_DNA"/>
</dbReference>
<sequence length="43" mass="5273">FRAEDVLESFQIVNNLREKEDYGLVIYTWKIEFRFNYLLILSS</sequence>
<protein>
    <submittedName>
        <fullName evidence="1">Uncharacterized protein</fullName>
    </submittedName>
</protein>
<accession>A0A0F9D671</accession>
<proteinExistence type="predicted"/>
<comment type="caution">
    <text evidence="1">The sequence shown here is derived from an EMBL/GenBank/DDBJ whole genome shotgun (WGS) entry which is preliminary data.</text>
</comment>
<reference evidence="1" key="1">
    <citation type="journal article" date="2015" name="Nature">
        <title>Complex archaea that bridge the gap between prokaryotes and eukaryotes.</title>
        <authorList>
            <person name="Spang A."/>
            <person name="Saw J.H."/>
            <person name="Jorgensen S.L."/>
            <person name="Zaremba-Niedzwiedzka K."/>
            <person name="Martijn J."/>
            <person name="Lind A.E."/>
            <person name="van Eijk R."/>
            <person name="Schleper C."/>
            <person name="Guy L."/>
            <person name="Ettema T.J."/>
        </authorList>
    </citation>
    <scope>NUCLEOTIDE SEQUENCE</scope>
</reference>
<dbReference type="AlphaFoldDB" id="A0A0F9D671"/>